<reference evidence="7" key="1">
    <citation type="submission" date="2015-08" db="EMBL/GenBank/DDBJ databases">
        <title>Fjat-14210 dsm16467.</title>
        <authorList>
            <person name="Liu B."/>
            <person name="Wang J."/>
            <person name="Zhu Y."/>
            <person name="Liu G."/>
            <person name="Chen Q."/>
            <person name="Chen Z."/>
            <person name="Lan J."/>
            <person name="Che J."/>
            <person name="Ge C."/>
            <person name="Shi H."/>
            <person name="Pan Z."/>
            <person name="Liu X."/>
        </authorList>
    </citation>
    <scope>NUCLEOTIDE SEQUENCE [LARGE SCALE GENOMIC DNA]</scope>
    <source>
        <strain evidence="7">DSM 16467</strain>
    </source>
</reference>
<proteinExistence type="inferred from homology"/>
<feature type="coiled-coil region" evidence="3">
    <location>
        <begin position="485"/>
        <end position="525"/>
    </location>
</feature>
<evidence type="ECO:0000313" key="7">
    <source>
        <dbReference type="Proteomes" id="UP000037558"/>
    </source>
</evidence>
<organism evidence="6 7">
    <name type="scientific">Priestia koreensis</name>
    <dbReference type="NCBI Taxonomy" id="284581"/>
    <lineage>
        <taxon>Bacteria</taxon>
        <taxon>Bacillati</taxon>
        <taxon>Bacillota</taxon>
        <taxon>Bacilli</taxon>
        <taxon>Bacillales</taxon>
        <taxon>Bacillaceae</taxon>
        <taxon>Priestia</taxon>
    </lineage>
</organism>
<dbReference type="InterPro" id="IPR005053">
    <property type="entry name" value="MobA_MobL"/>
</dbReference>
<dbReference type="NCBIfam" id="NF041496">
    <property type="entry name" value="MobQ"/>
    <property type="match status" value="1"/>
</dbReference>
<feature type="coiled-coil region" evidence="3">
    <location>
        <begin position="346"/>
        <end position="380"/>
    </location>
</feature>
<keyword evidence="3" id="KW-0175">Coiled coil</keyword>
<evidence type="ECO:0000256" key="2">
    <source>
        <dbReference type="ARBA" id="ARBA00022971"/>
    </source>
</evidence>
<accession>A0A0M0KZB5</accession>
<feature type="region of interest" description="Disordered" evidence="4">
    <location>
        <begin position="621"/>
        <end position="640"/>
    </location>
</feature>
<evidence type="ECO:0000259" key="5">
    <source>
        <dbReference type="Pfam" id="PF03389"/>
    </source>
</evidence>
<keyword evidence="2" id="KW-0184">Conjugation</keyword>
<evidence type="ECO:0000313" key="6">
    <source>
        <dbReference type="EMBL" id="KOO43753.1"/>
    </source>
</evidence>
<sequence length="640" mass="75326">MAIYHFSAQVISRSRGQSAVASAAYRSGERLLDERTGENKYYARKVQPEAIILSPSQSPSWVYDRNRLWNEVEKAETRKNSQLAREINIALPRELSANQQTDLIKQFVQSQFVNKGMIADIAIHRDDKENPHAHVMLTTREISKDGFTVKNRDWNDRKLLNQWREQWANYANQALDLQGVNERISHLSHEARGLEQLPTIHLGHVAASMEKEGKKTNRGTINRERQEYNRVVTDLQAYREEKARLQKEIVKEKKDQHFLTPAEKIDITKAVSVVKGYVTIESIEKRREQINQWKNGLSQSQNYLDWKHETFEKAQSYIDKQEYLQNAIKHKQEGIKEINWLNPLKIRENRFRKERFEKELSKLQSDYQAVDEKLNYYREKLNFSNVNEFFIKARDFKIEYDEKTNSIHKQKQEIKTQTVILNQAEKAIKQSKIREIVSIYPNLKTTGQYVSYETAMKLKEIKNKTGKYYSIESIKSIIQARHEVKMELTEQIKNINKELQRIRTAELYYKQLEQLQHKIDKIGENPFLKGKIMFSKERKNEYKQDLEQLKVCKKMIAQLGFEDKESFISSKNAMDTTIAEKSKAEKYISHAETGNYKSGAGLNTSFLESIIQGIEHAKQLEEQDKLKKGNRKKKERRIER</sequence>
<dbReference type="STRING" id="284581.AMD01_15460"/>
<keyword evidence="7" id="KW-1185">Reference proteome</keyword>
<dbReference type="OrthoDB" id="1826980at2"/>
<feature type="compositionally biased region" description="Basic residues" evidence="4">
    <location>
        <begin position="628"/>
        <end position="640"/>
    </location>
</feature>
<feature type="coiled-coil region" evidence="3">
    <location>
        <begin position="221"/>
        <end position="255"/>
    </location>
</feature>
<evidence type="ECO:0000256" key="4">
    <source>
        <dbReference type="SAM" id="MobiDB-lite"/>
    </source>
</evidence>
<dbReference type="RefSeq" id="WP_053402337.1">
    <property type="nucleotide sequence ID" value="NZ_LILC01000020.1"/>
</dbReference>
<comment type="similarity">
    <text evidence="1">Belongs to the MobA/MobL family.</text>
</comment>
<evidence type="ECO:0000256" key="1">
    <source>
        <dbReference type="ARBA" id="ARBA00010873"/>
    </source>
</evidence>
<feature type="domain" description="MobA/MobL protein" evidence="5">
    <location>
        <begin position="17"/>
        <end position="211"/>
    </location>
</feature>
<dbReference type="Proteomes" id="UP000037558">
    <property type="component" value="Unassembled WGS sequence"/>
</dbReference>
<comment type="caution">
    <text evidence="6">The sequence shown here is derived from an EMBL/GenBank/DDBJ whole genome shotgun (WGS) entry which is preliminary data.</text>
</comment>
<name>A0A0M0KZB5_9BACI</name>
<dbReference type="EMBL" id="LILC01000020">
    <property type="protein sequence ID" value="KOO43753.1"/>
    <property type="molecule type" value="Genomic_DNA"/>
</dbReference>
<protein>
    <recommendedName>
        <fullName evidence="5">MobA/MobL protein domain-containing protein</fullName>
    </recommendedName>
</protein>
<dbReference type="PATRIC" id="fig|284581.3.peg.236"/>
<dbReference type="Gene3D" id="3.30.930.30">
    <property type="match status" value="1"/>
</dbReference>
<dbReference type="AlphaFoldDB" id="A0A0M0KZB5"/>
<dbReference type="Pfam" id="PF03389">
    <property type="entry name" value="MobA_MobL"/>
    <property type="match status" value="1"/>
</dbReference>
<evidence type="ECO:0000256" key="3">
    <source>
        <dbReference type="SAM" id="Coils"/>
    </source>
</evidence>
<gene>
    <name evidence="6" type="ORF">AMD01_15460</name>
</gene>